<organism evidence="7 8">
    <name type="scientific">Peptoniphilus stercorisuis</name>
    <dbReference type="NCBI Taxonomy" id="1436965"/>
    <lineage>
        <taxon>Bacteria</taxon>
        <taxon>Bacillati</taxon>
        <taxon>Bacillota</taxon>
        <taxon>Tissierellia</taxon>
        <taxon>Tissierellales</taxon>
        <taxon>Peptoniphilaceae</taxon>
        <taxon>Peptoniphilus</taxon>
    </lineage>
</organism>
<evidence type="ECO:0000256" key="6">
    <source>
        <dbReference type="SAM" id="SignalP"/>
    </source>
</evidence>
<gene>
    <name evidence="7" type="ORF">J2Z71_000547</name>
</gene>
<dbReference type="PRINTS" id="PR00691">
    <property type="entry name" value="ADHESINB"/>
</dbReference>
<accession>A0ABS4KB79</accession>
<dbReference type="PRINTS" id="PR00690">
    <property type="entry name" value="ADHESNFAMILY"/>
</dbReference>
<dbReference type="PANTHER" id="PTHR42953:SF3">
    <property type="entry name" value="HIGH-AFFINITY ZINC UPTAKE SYSTEM PROTEIN ZNUA"/>
    <property type="match status" value="1"/>
</dbReference>
<dbReference type="PANTHER" id="PTHR42953">
    <property type="entry name" value="HIGH-AFFINITY ZINC UPTAKE SYSTEM PROTEIN ZNUA-RELATED"/>
    <property type="match status" value="1"/>
</dbReference>
<dbReference type="Proteomes" id="UP001519306">
    <property type="component" value="Unassembled WGS sequence"/>
</dbReference>
<evidence type="ECO:0000313" key="7">
    <source>
        <dbReference type="EMBL" id="MBP2025022.1"/>
    </source>
</evidence>
<dbReference type="InterPro" id="IPR006127">
    <property type="entry name" value="ZnuA-like"/>
</dbReference>
<evidence type="ECO:0000256" key="2">
    <source>
        <dbReference type="ARBA" id="ARBA00022448"/>
    </source>
</evidence>
<reference evidence="7 8" key="1">
    <citation type="submission" date="2021-03" db="EMBL/GenBank/DDBJ databases">
        <title>Genomic Encyclopedia of Type Strains, Phase IV (KMG-IV): sequencing the most valuable type-strain genomes for metagenomic binning, comparative biology and taxonomic classification.</title>
        <authorList>
            <person name="Goeker M."/>
        </authorList>
    </citation>
    <scope>NUCLEOTIDE SEQUENCE [LARGE SCALE GENOMIC DNA]</scope>
    <source>
        <strain evidence="7 8">DSM 27563</strain>
    </source>
</reference>
<dbReference type="InterPro" id="IPR006128">
    <property type="entry name" value="Lipoprotein_PsaA-like"/>
</dbReference>
<feature type="coiled-coil region" evidence="5">
    <location>
        <begin position="170"/>
        <end position="201"/>
    </location>
</feature>
<dbReference type="SUPFAM" id="SSF53807">
    <property type="entry name" value="Helical backbone' metal receptor"/>
    <property type="match status" value="1"/>
</dbReference>
<feature type="chain" id="PRO_5045323844" evidence="6">
    <location>
        <begin position="25"/>
        <end position="311"/>
    </location>
</feature>
<evidence type="ECO:0000256" key="5">
    <source>
        <dbReference type="SAM" id="Coils"/>
    </source>
</evidence>
<proteinExistence type="inferred from homology"/>
<protein>
    <submittedName>
        <fullName evidence="7">Zinc transport system substrate-binding protein</fullName>
    </submittedName>
</protein>
<comment type="similarity">
    <text evidence="1 4">Belongs to the bacterial solute-binding protein 9 family.</text>
</comment>
<name>A0ABS4KB79_9FIRM</name>
<evidence type="ECO:0000256" key="1">
    <source>
        <dbReference type="ARBA" id="ARBA00011028"/>
    </source>
</evidence>
<dbReference type="RefSeq" id="WP_210060328.1">
    <property type="nucleotide sequence ID" value="NZ_JAGGLJ010000004.1"/>
</dbReference>
<dbReference type="PROSITE" id="PS51257">
    <property type="entry name" value="PROKAR_LIPOPROTEIN"/>
    <property type="match status" value="1"/>
</dbReference>
<feature type="signal peptide" evidence="6">
    <location>
        <begin position="1"/>
        <end position="24"/>
    </location>
</feature>
<dbReference type="Gene3D" id="3.40.50.1980">
    <property type="entry name" value="Nitrogenase molybdenum iron protein domain"/>
    <property type="match status" value="2"/>
</dbReference>
<evidence type="ECO:0000256" key="4">
    <source>
        <dbReference type="RuleBase" id="RU003512"/>
    </source>
</evidence>
<evidence type="ECO:0000256" key="3">
    <source>
        <dbReference type="ARBA" id="ARBA00022729"/>
    </source>
</evidence>
<dbReference type="Pfam" id="PF01297">
    <property type="entry name" value="ZnuA"/>
    <property type="match status" value="1"/>
</dbReference>
<keyword evidence="3 6" id="KW-0732">Signal</keyword>
<dbReference type="InterPro" id="IPR050492">
    <property type="entry name" value="Bact_metal-bind_prot9"/>
</dbReference>
<dbReference type="InterPro" id="IPR006129">
    <property type="entry name" value="AdhesinB"/>
</dbReference>
<keyword evidence="8" id="KW-1185">Reference proteome</keyword>
<keyword evidence="5" id="KW-0175">Coiled coil</keyword>
<keyword evidence="2 4" id="KW-0813">Transport</keyword>
<evidence type="ECO:0000313" key="8">
    <source>
        <dbReference type="Proteomes" id="UP001519306"/>
    </source>
</evidence>
<dbReference type="EMBL" id="JAGGLJ010000004">
    <property type="protein sequence ID" value="MBP2025022.1"/>
    <property type="molecule type" value="Genomic_DNA"/>
</dbReference>
<sequence>MKKINKLIPLLLILILVFTGCNNTKNNNKGDISNKKIENTKEDEKIKVYASIYPLYDFAKNIGKDKIDLNLIVPNGQEPHDFEPDNKDIKALENADVFIYNGAGLESWSDKVLKSLNNKDLVSVIASEGVEILHESDDEIDPHVWLDPKNAIIEAENIKDAFIKADSKNEKFYTDNFNEYREKLEKLNEDFSEKLSNIKDNKIVVSHMAYGYLTKSYNLEQIGIEGVNAESEPDAKTMAKIVGIVRENNIKVIFTEDIVDPKIADTIANEARIKTEFLNPLESLTEDEIENDDDYISIMTSNLNKIYEALK</sequence>
<comment type="caution">
    <text evidence="7">The sequence shown here is derived from an EMBL/GenBank/DDBJ whole genome shotgun (WGS) entry which is preliminary data.</text>
</comment>